<dbReference type="AlphaFoldDB" id="A0A7X0C7U4"/>
<dbReference type="EMBL" id="JACHJB010000002">
    <property type="protein sequence ID" value="MBB6348716.1"/>
    <property type="molecule type" value="Genomic_DNA"/>
</dbReference>
<dbReference type="RefSeq" id="WP_185086418.1">
    <property type="nucleotide sequence ID" value="NZ_JACHJB010000002.1"/>
</dbReference>
<organism evidence="2 3">
    <name type="scientific">Nonomuraea muscovyensis</name>
    <dbReference type="NCBI Taxonomy" id="1124761"/>
    <lineage>
        <taxon>Bacteria</taxon>
        <taxon>Bacillati</taxon>
        <taxon>Actinomycetota</taxon>
        <taxon>Actinomycetes</taxon>
        <taxon>Streptosporangiales</taxon>
        <taxon>Streptosporangiaceae</taxon>
        <taxon>Nonomuraea</taxon>
    </lineage>
</organism>
<evidence type="ECO:0000313" key="2">
    <source>
        <dbReference type="EMBL" id="MBB6348716.1"/>
    </source>
</evidence>
<protein>
    <submittedName>
        <fullName evidence="2">Uncharacterized protein</fullName>
    </submittedName>
</protein>
<keyword evidence="3" id="KW-1185">Reference proteome</keyword>
<evidence type="ECO:0000313" key="3">
    <source>
        <dbReference type="Proteomes" id="UP000583800"/>
    </source>
</evidence>
<gene>
    <name evidence="2" type="ORF">FHU36_005261</name>
</gene>
<reference evidence="2 3" key="1">
    <citation type="submission" date="2020-08" db="EMBL/GenBank/DDBJ databases">
        <title>Sequencing the genomes of 1000 actinobacteria strains.</title>
        <authorList>
            <person name="Klenk H.-P."/>
        </authorList>
    </citation>
    <scope>NUCLEOTIDE SEQUENCE [LARGE SCALE GENOMIC DNA]</scope>
    <source>
        <strain evidence="2 3">DSM 45913</strain>
    </source>
</reference>
<feature type="region of interest" description="Disordered" evidence="1">
    <location>
        <begin position="1"/>
        <end position="65"/>
    </location>
</feature>
<evidence type="ECO:0000256" key="1">
    <source>
        <dbReference type="SAM" id="MobiDB-lite"/>
    </source>
</evidence>
<name>A0A7X0C7U4_9ACTN</name>
<sequence>MTGPGTTRGPFERGVPSPGGRAAVAGTVREVTRPNPFDTPALTEQAGADPLRSHPPMADAATVRGRARYADPWKTRRCSTSR</sequence>
<dbReference type="Proteomes" id="UP000583800">
    <property type="component" value="Unassembled WGS sequence"/>
</dbReference>
<accession>A0A7X0C7U4</accession>
<proteinExistence type="predicted"/>
<comment type="caution">
    <text evidence="2">The sequence shown here is derived from an EMBL/GenBank/DDBJ whole genome shotgun (WGS) entry which is preliminary data.</text>
</comment>